<dbReference type="Pfam" id="PF10548">
    <property type="entry name" value="P22_AR_C"/>
    <property type="match status" value="1"/>
</dbReference>
<sequence>MTTQLSILNNSIRTFENLFSLTDLHKASGAENKHKPTFFLRLDQTKDLIAEIEVNSELQICNSVKVIHGGPNSGTYACEELVLAYATWISPKFHLIVLRAFLAMHRNEPKQLALAEPEKKFTFEFTEHELQLLPWIWFIALRGTETCRMIYPAMEAIGSTYSGAIYGQAYEYKHTIREVHKLLKRLTADFQYDYESNWRVLKHLNNYNPKSNNYQVI</sequence>
<reference evidence="2 3" key="1">
    <citation type="submission" date="2018-12" db="EMBL/GenBank/DDBJ databases">
        <authorList>
            <consortium name="Pathogen Informatics"/>
        </authorList>
    </citation>
    <scope>NUCLEOTIDE SEQUENCE [LARGE SCALE GENOMIC DNA]</scope>
    <source>
        <strain evidence="2 3">NCTC8284</strain>
    </source>
</reference>
<dbReference type="PROSITE" id="PS51301">
    <property type="entry name" value="KILA_N"/>
    <property type="match status" value="1"/>
</dbReference>
<evidence type="ECO:0000313" key="3">
    <source>
        <dbReference type="Proteomes" id="UP000278733"/>
    </source>
</evidence>
<dbReference type="InterPro" id="IPR018876">
    <property type="entry name" value="Phage_P22_antirepressor_C"/>
</dbReference>
<organism evidence="2 3">
    <name type="scientific">Rodentibacter pneumotropicus</name>
    <dbReference type="NCBI Taxonomy" id="758"/>
    <lineage>
        <taxon>Bacteria</taxon>
        <taxon>Pseudomonadati</taxon>
        <taxon>Pseudomonadota</taxon>
        <taxon>Gammaproteobacteria</taxon>
        <taxon>Pasteurellales</taxon>
        <taxon>Pasteurellaceae</taxon>
        <taxon>Rodentibacter</taxon>
    </lineage>
</organism>
<dbReference type="EMBL" id="LR134405">
    <property type="protein sequence ID" value="VEH66684.1"/>
    <property type="molecule type" value="Genomic_DNA"/>
</dbReference>
<dbReference type="InterPro" id="IPR017880">
    <property type="entry name" value="KilA_N"/>
</dbReference>
<dbReference type="Proteomes" id="UP000278733">
    <property type="component" value="Chromosome"/>
</dbReference>
<name>A0A3S4U934_9PAST</name>
<feature type="domain" description="KilA-N" evidence="1">
    <location>
        <begin position="1"/>
        <end position="104"/>
    </location>
</feature>
<dbReference type="SMART" id="SM01252">
    <property type="entry name" value="KilA-N"/>
    <property type="match status" value="1"/>
</dbReference>
<accession>A0A3S4U934</accession>
<evidence type="ECO:0000313" key="2">
    <source>
        <dbReference type="EMBL" id="VEH66684.1"/>
    </source>
</evidence>
<gene>
    <name evidence="2" type="primary">kilA_1</name>
    <name evidence="2" type="ORF">NCTC8284_01858</name>
</gene>
<protein>
    <submittedName>
        <fullName evidence="2">KilA domain-containing protein</fullName>
    </submittedName>
</protein>
<dbReference type="KEGG" id="rpne:NCTC8284_01858"/>
<evidence type="ECO:0000259" key="1">
    <source>
        <dbReference type="PROSITE" id="PS51301"/>
    </source>
</evidence>
<dbReference type="InterPro" id="IPR018004">
    <property type="entry name" value="KilA/APSES_HTH"/>
</dbReference>
<proteinExistence type="predicted"/>
<dbReference type="AlphaFoldDB" id="A0A3S4U934"/>
<dbReference type="Pfam" id="PF04383">
    <property type="entry name" value="KilA-N"/>
    <property type="match status" value="1"/>
</dbReference>